<comment type="caution">
    <text evidence="1">The sequence shown here is derived from an EMBL/GenBank/DDBJ whole genome shotgun (WGS) entry which is preliminary data.</text>
</comment>
<gene>
    <name evidence="1" type="ORF">Fot_17305</name>
</gene>
<accession>A0ABD1VEZ8</accession>
<reference evidence="2" key="1">
    <citation type="submission" date="2024-07" db="EMBL/GenBank/DDBJ databases">
        <title>Two chromosome-level genome assemblies of Korean endemic species Abeliophyllum distichum and Forsythia ovata (Oleaceae).</title>
        <authorList>
            <person name="Jang H."/>
        </authorList>
    </citation>
    <scope>NUCLEOTIDE SEQUENCE [LARGE SCALE GENOMIC DNA]</scope>
</reference>
<evidence type="ECO:0000313" key="2">
    <source>
        <dbReference type="Proteomes" id="UP001604277"/>
    </source>
</evidence>
<dbReference type="AlphaFoldDB" id="A0ABD1VEZ8"/>
<dbReference type="Proteomes" id="UP001604277">
    <property type="component" value="Unassembled WGS sequence"/>
</dbReference>
<organism evidence="1 2">
    <name type="scientific">Forsythia ovata</name>
    <dbReference type="NCBI Taxonomy" id="205694"/>
    <lineage>
        <taxon>Eukaryota</taxon>
        <taxon>Viridiplantae</taxon>
        <taxon>Streptophyta</taxon>
        <taxon>Embryophyta</taxon>
        <taxon>Tracheophyta</taxon>
        <taxon>Spermatophyta</taxon>
        <taxon>Magnoliopsida</taxon>
        <taxon>eudicotyledons</taxon>
        <taxon>Gunneridae</taxon>
        <taxon>Pentapetalae</taxon>
        <taxon>asterids</taxon>
        <taxon>lamiids</taxon>
        <taxon>Lamiales</taxon>
        <taxon>Oleaceae</taxon>
        <taxon>Forsythieae</taxon>
        <taxon>Forsythia</taxon>
    </lineage>
</organism>
<dbReference type="EMBL" id="JBFOLJ010000005">
    <property type="protein sequence ID" value="KAL2535914.1"/>
    <property type="molecule type" value="Genomic_DNA"/>
</dbReference>
<sequence length="237" mass="27451">MKGSSTLRQVSWMSRKQSLISLSQHPVSGFNKGNLAICCVNFAVRINKRRLLKARLYFPFLKEVADPRVDDFLDNLEDHLPHGADESNNVGNVKGYSVGEGVDEPEACAFPVHATNKTPGIPPRQYGCASHLQPSFVHRCSCHYFWKNCEDTYRRWKIGVQTNEEEFQEHYFEKDHSHMEEVHLHEEGVQTHEDENSEEVVSQLVEETHEEEVHPHVEEVQPHEEEFGLTKMRFNQK</sequence>
<proteinExistence type="predicted"/>
<name>A0ABD1VEZ8_9LAMI</name>
<evidence type="ECO:0000313" key="1">
    <source>
        <dbReference type="EMBL" id="KAL2535914.1"/>
    </source>
</evidence>
<protein>
    <submittedName>
        <fullName evidence="1">Uncharacterized protein</fullName>
    </submittedName>
</protein>
<keyword evidence="2" id="KW-1185">Reference proteome</keyword>